<dbReference type="PANTHER" id="PTHR34309">
    <property type="entry name" value="SLR1406 PROTEIN"/>
    <property type="match status" value="1"/>
</dbReference>
<gene>
    <name evidence="1" type="ORF">PQR62_18635</name>
</gene>
<dbReference type="PANTHER" id="PTHR34309:SF1">
    <property type="entry name" value="PROTEIN GLCG"/>
    <property type="match status" value="1"/>
</dbReference>
<name>A0ABW9ADH5_9BURK</name>
<organism evidence="1 2">
    <name type="scientific">Herbaspirillum lusitanum</name>
    <dbReference type="NCBI Taxonomy" id="213312"/>
    <lineage>
        <taxon>Bacteria</taxon>
        <taxon>Pseudomonadati</taxon>
        <taxon>Pseudomonadota</taxon>
        <taxon>Betaproteobacteria</taxon>
        <taxon>Burkholderiales</taxon>
        <taxon>Oxalobacteraceae</taxon>
        <taxon>Herbaspirillum</taxon>
    </lineage>
</organism>
<protein>
    <submittedName>
        <fullName evidence="1">Heme-binding protein</fullName>
    </submittedName>
</protein>
<accession>A0ABW9ADH5</accession>
<dbReference type="Gene3D" id="3.30.450.150">
    <property type="entry name" value="Haem-degrading domain"/>
    <property type="match status" value="1"/>
</dbReference>
<evidence type="ECO:0000313" key="2">
    <source>
        <dbReference type="Proteomes" id="UP001629246"/>
    </source>
</evidence>
<dbReference type="Proteomes" id="UP001629246">
    <property type="component" value="Unassembled WGS sequence"/>
</dbReference>
<sequence>MPLQPTLSLDAARQVLAAAEAKAKAENWPCVISVVDAGGAPVLLVRMDNAAVPAGVELAPGKARTAALFRRPSGALEDAINGPRPAAITARGYTLMRGGLPLSANGVVVGAIGVSADTPQHDEEIAKAGAAALASFIAQK</sequence>
<dbReference type="InterPro" id="IPR038084">
    <property type="entry name" value="PduO/GlcC-like_sf"/>
</dbReference>
<dbReference type="Pfam" id="PF03928">
    <property type="entry name" value="HbpS-like"/>
    <property type="match status" value="1"/>
</dbReference>
<comment type="caution">
    <text evidence="1">The sequence shown here is derived from an EMBL/GenBank/DDBJ whole genome shotgun (WGS) entry which is preliminary data.</text>
</comment>
<proteinExistence type="predicted"/>
<evidence type="ECO:0000313" key="1">
    <source>
        <dbReference type="EMBL" id="MFL9926299.1"/>
    </source>
</evidence>
<dbReference type="EMBL" id="JAQQFM010000008">
    <property type="protein sequence ID" value="MFL9926299.1"/>
    <property type="molecule type" value="Genomic_DNA"/>
</dbReference>
<dbReference type="InterPro" id="IPR052517">
    <property type="entry name" value="GlcG_carb_metab_protein"/>
</dbReference>
<reference evidence="1 2" key="1">
    <citation type="journal article" date="2024" name="Chem. Sci.">
        <title>Discovery of megapolipeptins by genome mining of a Burkholderiales bacteria collection.</title>
        <authorList>
            <person name="Paulo B.S."/>
            <person name="Recchia M.J.J."/>
            <person name="Lee S."/>
            <person name="Fergusson C.H."/>
            <person name="Romanowski S.B."/>
            <person name="Hernandez A."/>
            <person name="Krull N."/>
            <person name="Liu D.Y."/>
            <person name="Cavanagh H."/>
            <person name="Bos A."/>
            <person name="Gray C.A."/>
            <person name="Murphy B.T."/>
            <person name="Linington R.G."/>
            <person name="Eustaquio A.S."/>
        </authorList>
    </citation>
    <scope>NUCLEOTIDE SEQUENCE [LARGE SCALE GENOMIC DNA]</scope>
    <source>
        <strain evidence="1 2">RL21-008-BIB-A</strain>
    </source>
</reference>
<keyword evidence="2" id="KW-1185">Reference proteome</keyword>
<dbReference type="SUPFAM" id="SSF143744">
    <property type="entry name" value="GlcG-like"/>
    <property type="match status" value="1"/>
</dbReference>
<dbReference type="InterPro" id="IPR005624">
    <property type="entry name" value="PduO/GlcC-like"/>
</dbReference>